<feature type="domain" description="Ubiquitin-like" evidence="1">
    <location>
        <begin position="1"/>
        <end position="76"/>
    </location>
</feature>
<dbReference type="OrthoDB" id="428577at2759"/>
<protein>
    <submittedName>
        <fullName evidence="2">Putative polyubiquitin isoform X2</fullName>
    </submittedName>
</protein>
<dbReference type="PRINTS" id="PR00348">
    <property type="entry name" value="UBIQUITIN"/>
</dbReference>
<dbReference type="EMBL" id="QCYY01001123">
    <property type="protein sequence ID" value="ROT80403.1"/>
    <property type="molecule type" value="Genomic_DNA"/>
</dbReference>
<keyword evidence="3" id="KW-1185">Reference proteome</keyword>
<dbReference type="AlphaFoldDB" id="A0A3R7MLY5"/>
<organism evidence="2 3">
    <name type="scientific">Penaeus vannamei</name>
    <name type="common">Whiteleg shrimp</name>
    <name type="synonym">Litopenaeus vannamei</name>
    <dbReference type="NCBI Taxonomy" id="6689"/>
    <lineage>
        <taxon>Eukaryota</taxon>
        <taxon>Metazoa</taxon>
        <taxon>Ecdysozoa</taxon>
        <taxon>Arthropoda</taxon>
        <taxon>Crustacea</taxon>
        <taxon>Multicrustacea</taxon>
        <taxon>Malacostraca</taxon>
        <taxon>Eumalacostraca</taxon>
        <taxon>Eucarida</taxon>
        <taxon>Decapoda</taxon>
        <taxon>Dendrobranchiata</taxon>
        <taxon>Penaeoidea</taxon>
        <taxon>Penaeidae</taxon>
        <taxon>Penaeus</taxon>
    </lineage>
</organism>
<reference evidence="2 3" key="2">
    <citation type="submission" date="2019-01" db="EMBL/GenBank/DDBJ databases">
        <title>The decoding of complex shrimp genome reveals the adaptation for benthos swimmer, frequently molting mechanism and breeding impact on genome.</title>
        <authorList>
            <person name="Sun Y."/>
            <person name="Gao Y."/>
            <person name="Yu Y."/>
        </authorList>
    </citation>
    <scope>NUCLEOTIDE SEQUENCE [LARGE SCALE GENOMIC DNA]</scope>
    <source>
        <tissue evidence="2">Muscle</tissue>
    </source>
</reference>
<evidence type="ECO:0000313" key="3">
    <source>
        <dbReference type="Proteomes" id="UP000283509"/>
    </source>
</evidence>
<accession>A0A3R7MLY5</accession>
<dbReference type="PANTHER" id="PTHR10666">
    <property type="entry name" value="UBIQUITIN"/>
    <property type="match status" value="1"/>
</dbReference>
<proteinExistence type="predicted"/>
<dbReference type="InterPro" id="IPR019956">
    <property type="entry name" value="Ubiquitin_dom"/>
</dbReference>
<dbReference type="STRING" id="6689.A0A3R7MLY5"/>
<gene>
    <name evidence="2" type="ORF">C7M84_000853</name>
</gene>
<dbReference type="Pfam" id="PF00240">
    <property type="entry name" value="ubiquitin"/>
    <property type="match status" value="2"/>
</dbReference>
<dbReference type="SMART" id="SM00213">
    <property type="entry name" value="UBQ"/>
    <property type="match status" value="2"/>
</dbReference>
<dbReference type="PROSITE" id="PS50053">
    <property type="entry name" value="UBIQUITIN_2"/>
    <property type="match status" value="2"/>
</dbReference>
<name>A0A3R7MLY5_PENVA</name>
<dbReference type="SUPFAM" id="SSF54236">
    <property type="entry name" value="Ubiquitin-like"/>
    <property type="match status" value="2"/>
</dbReference>
<evidence type="ECO:0000313" key="2">
    <source>
        <dbReference type="EMBL" id="ROT80403.1"/>
    </source>
</evidence>
<dbReference type="InterPro" id="IPR050158">
    <property type="entry name" value="Ubiquitin_ubiquitin-like"/>
</dbReference>
<sequence>MVLFVKAVTGKTMTVEVTPQDTVALLKAEMEQKAGLPVDQQRIIFGAMELENGRTLASYNIRNNDLLQQQIRLRGGGRAMFFLNVVMPSADVIQPVVNGDTAVSEVKKLLEEENPSLKGRKYRLMVAQQAMSSSKTLRDYGITSEAVVRLDLTKKRCCVM</sequence>
<feature type="domain" description="Ubiquitin-like" evidence="1">
    <location>
        <begin position="81"/>
        <end position="155"/>
    </location>
</feature>
<dbReference type="Gene3D" id="3.10.20.90">
    <property type="entry name" value="Phosphatidylinositol 3-kinase Catalytic Subunit, Chain A, domain 1"/>
    <property type="match status" value="2"/>
</dbReference>
<dbReference type="Proteomes" id="UP000283509">
    <property type="component" value="Unassembled WGS sequence"/>
</dbReference>
<evidence type="ECO:0000259" key="1">
    <source>
        <dbReference type="PROSITE" id="PS50053"/>
    </source>
</evidence>
<reference evidence="2 3" key="1">
    <citation type="submission" date="2018-04" db="EMBL/GenBank/DDBJ databases">
        <authorList>
            <person name="Zhang X."/>
            <person name="Yuan J."/>
            <person name="Li F."/>
            <person name="Xiang J."/>
        </authorList>
    </citation>
    <scope>NUCLEOTIDE SEQUENCE [LARGE SCALE GENOMIC DNA]</scope>
    <source>
        <tissue evidence="2">Muscle</tissue>
    </source>
</reference>
<dbReference type="InterPro" id="IPR029071">
    <property type="entry name" value="Ubiquitin-like_domsf"/>
</dbReference>
<comment type="caution">
    <text evidence="2">The sequence shown here is derived from an EMBL/GenBank/DDBJ whole genome shotgun (WGS) entry which is preliminary data.</text>
</comment>
<dbReference type="InterPro" id="IPR000626">
    <property type="entry name" value="Ubiquitin-like_dom"/>
</dbReference>